<organism evidence="3 4">
    <name type="scientific">Patella caerulea</name>
    <name type="common">Rayed Mediterranean limpet</name>
    <dbReference type="NCBI Taxonomy" id="87958"/>
    <lineage>
        <taxon>Eukaryota</taxon>
        <taxon>Metazoa</taxon>
        <taxon>Spiralia</taxon>
        <taxon>Lophotrochozoa</taxon>
        <taxon>Mollusca</taxon>
        <taxon>Gastropoda</taxon>
        <taxon>Patellogastropoda</taxon>
        <taxon>Patelloidea</taxon>
        <taxon>Patellidae</taxon>
        <taxon>Patella</taxon>
    </lineage>
</organism>
<dbReference type="SUPFAM" id="SSF47769">
    <property type="entry name" value="SAM/Pointed domain"/>
    <property type="match status" value="1"/>
</dbReference>
<dbReference type="InterPro" id="IPR001660">
    <property type="entry name" value="SAM"/>
</dbReference>
<dbReference type="PANTHER" id="PTHR24157:SF3">
    <property type="entry name" value="ANKYRIN REPEAT, SAM AND BASIC LEUCINE ZIPPER DOMAIN-CONTAINING PROTEIN 1"/>
    <property type="match status" value="1"/>
</dbReference>
<feature type="domain" description="SAM" evidence="2">
    <location>
        <begin position="376"/>
        <end position="439"/>
    </location>
</feature>
<reference evidence="3 4" key="1">
    <citation type="submission" date="2024-01" db="EMBL/GenBank/DDBJ databases">
        <title>The genome of the rayed Mediterranean limpet Patella caerulea (Linnaeus, 1758).</title>
        <authorList>
            <person name="Anh-Thu Weber A."/>
            <person name="Halstead-Nussloch G."/>
        </authorList>
    </citation>
    <scope>NUCLEOTIDE SEQUENCE [LARGE SCALE GENOMIC DNA]</scope>
    <source>
        <strain evidence="3">AATW-2023a</strain>
        <tissue evidence="3">Whole specimen</tissue>
    </source>
</reference>
<dbReference type="SMART" id="SM00454">
    <property type="entry name" value="SAM"/>
    <property type="match status" value="1"/>
</dbReference>
<sequence length="589" mass="65794">MEDFVPAGEEYDDFNDGFILDCDELGDVNTHLSAPVAGLAKHTFTKQNKNDKQLHQPKSPQESSKMKFKFTIEDFRAAAMKRDMNILVECLKQGVPIDTVLQSGWTALMYAANSSNPDLVAFLLVNGANPNFQTNKYSVLMAACGSRHDPDCVFECVRLLIEKGANVNDYDRYHISPLLYAAREGQIEVVKFLLNHGASINKQDSRGWTALSWATHRHHVDVVVLLLKEGCNKLLRHTDGLLPVDLAIGQDNQQLISLLEGKALPQQQNSTIVNGDTKVNGTTTNGVAAETNQLDTKIRDPSTKLENGAGDCIPQTMVKDSNYCFTNTAKHSFNTIREEINNQSKQKTQATPVNQGEATGASINQGNEVISLTDYVKFGELELFLSGLGFTDFINIFQEQQVDFETFLCLNEDDLINMGIKQIGVRKKILEGIQAVHKKEWETTSLISPRYNKYISCVDAVAMVSNISKHILYISSSIVFISDQLKQNPELLTNIEGNISPSHLVTQTNDAYQNVAALKTHLTHLQKRLNKEMKMIECKPPDLIQKHTKKTQRILKIIPVVVLVSTVGLLVWKRESVNKLLGQIIHKYS</sequence>
<dbReference type="EMBL" id="JAZGQO010000010">
    <property type="protein sequence ID" value="KAK6176395.1"/>
    <property type="molecule type" value="Genomic_DNA"/>
</dbReference>
<dbReference type="Proteomes" id="UP001347796">
    <property type="component" value="Unassembled WGS sequence"/>
</dbReference>
<dbReference type="Gene3D" id="1.10.150.50">
    <property type="entry name" value="Transcription Factor, Ets-1"/>
    <property type="match status" value="1"/>
</dbReference>
<dbReference type="InterPro" id="IPR013761">
    <property type="entry name" value="SAM/pointed_sf"/>
</dbReference>
<comment type="caution">
    <text evidence="3">The sequence shown here is derived from an EMBL/GenBank/DDBJ whole genome shotgun (WGS) entry which is preliminary data.</text>
</comment>
<dbReference type="PROSITE" id="PS50105">
    <property type="entry name" value="SAM_DOMAIN"/>
    <property type="match status" value="1"/>
</dbReference>
<dbReference type="Pfam" id="PF00023">
    <property type="entry name" value="Ank"/>
    <property type="match status" value="1"/>
</dbReference>
<name>A0AAN8JG51_PATCE</name>
<feature type="repeat" description="ANK" evidence="1">
    <location>
        <begin position="173"/>
        <end position="205"/>
    </location>
</feature>
<evidence type="ECO:0000256" key="1">
    <source>
        <dbReference type="PROSITE-ProRule" id="PRU00023"/>
    </source>
</evidence>
<feature type="repeat" description="ANK" evidence="1">
    <location>
        <begin position="103"/>
        <end position="135"/>
    </location>
</feature>
<keyword evidence="4" id="KW-1185">Reference proteome</keyword>
<dbReference type="PANTHER" id="PTHR24157">
    <property type="entry name" value="ANKYRIN REPEAT, SAM AND BASIC LEUCINE ZIPPER DOMAIN-CONTAINING PROTEIN 1"/>
    <property type="match status" value="1"/>
</dbReference>
<evidence type="ECO:0000313" key="4">
    <source>
        <dbReference type="Proteomes" id="UP001347796"/>
    </source>
</evidence>
<keyword evidence="1" id="KW-0040">ANK repeat</keyword>
<proteinExistence type="predicted"/>
<dbReference type="SUPFAM" id="SSF48403">
    <property type="entry name" value="Ankyrin repeat"/>
    <property type="match status" value="1"/>
</dbReference>
<dbReference type="PROSITE" id="PS50297">
    <property type="entry name" value="ANK_REP_REGION"/>
    <property type="match status" value="2"/>
</dbReference>
<dbReference type="Pfam" id="PF00536">
    <property type="entry name" value="SAM_1"/>
    <property type="match status" value="1"/>
</dbReference>
<dbReference type="InterPro" id="IPR002110">
    <property type="entry name" value="Ankyrin_rpt"/>
</dbReference>
<protein>
    <recommendedName>
        <fullName evidence="2">SAM domain-containing protein</fullName>
    </recommendedName>
</protein>
<accession>A0AAN8JG51</accession>
<evidence type="ECO:0000313" key="3">
    <source>
        <dbReference type="EMBL" id="KAK6176395.1"/>
    </source>
</evidence>
<dbReference type="AlphaFoldDB" id="A0AAN8JG51"/>
<gene>
    <name evidence="3" type="ORF">SNE40_014688</name>
</gene>
<dbReference type="Pfam" id="PF12796">
    <property type="entry name" value="Ank_2"/>
    <property type="match status" value="1"/>
</dbReference>
<dbReference type="PROSITE" id="PS50088">
    <property type="entry name" value="ANK_REPEAT"/>
    <property type="match status" value="2"/>
</dbReference>
<dbReference type="SMART" id="SM00248">
    <property type="entry name" value="ANK"/>
    <property type="match status" value="4"/>
</dbReference>
<evidence type="ECO:0000259" key="2">
    <source>
        <dbReference type="PROSITE" id="PS50105"/>
    </source>
</evidence>
<dbReference type="Gene3D" id="1.25.40.20">
    <property type="entry name" value="Ankyrin repeat-containing domain"/>
    <property type="match status" value="2"/>
</dbReference>
<dbReference type="GO" id="GO:0071546">
    <property type="term" value="C:pi-body"/>
    <property type="evidence" value="ECO:0007669"/>
    <property type="project" value="TreeGrafter"/>
</dbReference>
<dbReference type="InterPro" id="IPR036770">
    <property type="entry name" value="Ankyrin_rpt-contain_sf"/>
</dbReference>